<keyword evidence="2 6" id="KW-0812">Transmembrane</keyword>
<feature type="compositionally biased region" description="Low complexity" evidence="5">
    <location>
        <begin position="679"/>
        <end position="696"/>
    </location>
</feature>
<evidence type="ECO:0000256" key="2">
    <source>
        <dbReference type="ARBA" id="ARBA00022692"/>
    </source>
</evidence>
<evidence type="ECO:0000256" key="6">
    <source>
        <dbReference type="SAM" id="Phobius"/>
    </source>
</evidence>
<name>A0AAW0WQR6_CHEQU</name>
<feature type="region of interest" description="Disordered" evidence="5">
    <location>
        <begin position="767"/>
        <end position="786"/>
    </location>
</feature>
<evidence type="ECO:0000256" key="1">
    <source>
        <dbReference type="ARBA" id="ARBA00004141"/>
    </source>
</evidence>
<comment type="subcellular location">
    <subcellularLocation>
        <location evidence="1">Membrane</location>
        <topology evidence="1">Multi-pass membrane protein</topology>
    </subcellularLocation>
</comment>
<keyword evidence="4 6" id="KW-0472">Membrane</keyword>
<dbReference type="Proteomes" id="UP001445076">
    <property type="component" value="Unassembled WGS sequence"/>
</dbReference>
<sequence length="1030" mass="117560">DKRGLLMVNSCLPEYIDRPVHHLCSRQVPEESYSYTLDVPVTSRTTNTTYVNYHCAVCNKDADDLHSWNITIKCNTKQIMKEYSMEEFIRVAQYQPGMRQWRRYKYRYPEDEGNDTPLEVINCYLEVAEFEKPEMFPEMYGGRLCVYPRGKCLTQFRGREKNCKEQVRDCDPAWPNQLDKEKCRRYSQMVQYKDGNLVTVFKNPHCAKCNFINVSSSALSCLPPQKYNKCVSIRRPPISFPLCFSVLMDFREDNCNAADELWDPIHLTCKKIYCGQLYKLENGECVKDLVAYRSVENSTLLDQACPKIMLFENEYIFRDDGSVLVNASQKVYKTGEYEIFSENFLLICNDHYQYTAGFTEVHQLLTLIVLLLSLTGLALHIIIFLLVPRYRNLPGKNLFCLSCCLFVAHLIFLTGMRATFNHEVCVFIAATLHYFWLASFCWMNVMSVDVCRTFTSQLYRGDIDARRTYILYSLYAWSIPALVVTLSLIFDNVNALPDYQPKYATDICWINNRYGLGLFFLLPVGTIVLENTILFFVTSREIYKQAKAARYANTRSQSVKEGHVVHGTNNTTEKIQKQGLPKQMTQNRRSSKERVRLILYVKLGVIQGLSWMTGFVAVFANIPAFWYPFTVFNGLQGAFIFIGFDMKKKVGEALWEALMRKPWKDYRGSKDTRITTAGQSCSSQNRSSRSYSPQQSRSRKTSAYQGPTKDSVQAPYQPSYSERSSSGQVESVRNGDLQASVVKGRFGEMAANDSKPHFGLNCCSTGLQSPSQDVKKQPTEHQKNKPSLQRVMDLLHQLQRSKNSVDLPDLVQQLLLRSGESTDDWQNSSALLKCKSFTEGTNPVVQEEQYTALAARLKLLEYSTECPTIHSLITSHAHKPHQEAQQIQNVVTGPSIVSREGLNPLASVSMTDHYKQPEPLANTVNSSHSAKFCSTTNPFLPQLFTNAELNYNQYKREQAQENVDPPQRRPKSQSFSQISQVALAAAIMRRAVLDAKERQYHGDEGVQTLISDDSKVSHTSLSKKASESLV</sequence>
<dbReference type="InterPro" id="IPR017981">
    <property type="entry name" value="GPCR_2-like_7TM"/>
</dbReference>
<evidence type="ECO:0000256" key="4">
    <source>
        <dbReference type="ARBA" id="ARBA00023136"/>
    </source>
</evidence>
<accession>A0AAW0WQR6</accession>
<organism evidence="8 9">
    <name type="scientific">Cherax quadricarinatus</name>
    <name type="common">Australian red claw crayfish</name>
    <dbReference type="NCBI Taxonomy" id="27406"/>
    <lineage>
        <taxon>Eukaryota</taxon>
        <taxon>Metazoa</taxon>
        <taxon>Ecdysozoa</taxon>
        <taxon>Arthropoda</taxon>
        <taxon>Crustacea</taxon>
        <taxon>Multicrustacea</taxon>
        <taxon>Malacostraca</taxon>
        <taxon>Eumalacostraca</taxon>
        <taxon>Eucarida</taxon>
        <taxon>Decapoda</taxon>
        <taxon>Pleocyemata</taxon>
        <taxon>Astacidea</taxon>
        <taxon>Parastacoidea</taxon>
        <taxon>Parastacidae</taxon>
        <taxon>Cherax</taxon>
    </lineage>
</organism>
<feature type="transmembrane region" description="Helical" evidence="6">
    <location>
        <begin position="398"/>
        <end position="420"/>
    </location>
</feature>
<feature type="compositionally biased region" description="Polar residues" evidence="5">
    <location>
        <begin position="1017"/>
        <end position="1030"/>
    </location>
</feature>
<dbReference type="CDD" id="cd15039">
    <property type="entry name" value="7tmB3_Methuselah-like"/>
    <property type="match status" value="1"/>
</dbReference>
<dbReference type="PANTHER" id="PTHR45902">
    <property type="entry name" value="LATROPHILIN RECEPTOR-LIKE PROTEIN A"/>
    <property type="match status" value="1"/>
</dbReference>
<feature type="compositionally biased region" description="Basic and acidic residues" evidence="5">
    <location>
        <begin position="773"/>
        <end position="783"/>
    </location>
</feature>
<dbReference type="GO" id="GO:0007166">
    <property type="term" value="P:cell surface receptor signaling pathway"/>
    <property type="evidence" value="ECO:0007669"/>
    <property type="project" value="InterPro"/>
</dbReference>
<evidence type="ECO:0000256" key="5">
    <source>
        <dbReference type="SAM" id="MobiDB-lite"/>
    </source>
</evidence>
<evidence type="ECO:0000259" key="7">
    <source>
        <dbReference type="PROSITE" id="PS50261"/>
    </source>
</evidence>
<dbReference type="GO" id="GO:0004930">
    <property type="term" value="F:G protein-coupled receptor activity"/>
    <property type="evidence" value="ECO:0007669"/>
    <property type="project" value="InterPro"/>
</dbReference>
<dbReference type="Pfam" id="PF00002">
    <property type="entry name" value="7tm_2"/>
    <property type="match status" value="1"/>
</dbReference>
<reference evidence="8 9" key="1">
    <citation type="journal article" date="2024" name="BMC Genomics">
        <title>Genome assembly of redclaw crayfish (Cherax quadricarinatus) provides insights into its immune adaptation and hypoxia tolerance.</title>
        <authorList>
            <person name="Liu Z."/>
            <person name="Zheng J."/>
            <person name="Li H."/>
            <person name="Fang K."/>
            <person name="Wang S."/>
            <person name="He J."/>
            <person name="Zhou D."/>
            <person name="Weng S."/>
            <person name="Chi M."/>
            <person name="Gu Z."/>
            <person name="He J."/>
            <person name="Li F."/>
            <person name="Wang M."/>
        </authorList>
    </citation>
    <scope>NUCLEOTIDE SEQUENCE [LARGE SCALE GENOMIC DNA]</scope>
    <source>
        <strain evidence="8">ZL_2023a</strain>
    </source>
</reference>
<gene>
    <name evidence="8" type="ORF">OTU49_008278</name>
</gene>
<keyword evidence="3 6" id="KW-1133">Transmembrane helix</keyword>
<evidence type="ECO:0000313" key="8">
    <source>
        <dbReference type="EMBL" id="KAK8729702.1"/>
    </source>
</evidence>
<dbReference type="PANTHER" id="PTHR45902:SF3">
    <property type="entry name" value="G-PROTEIN COUPLED RECEPTORS FAMILY 2 PROFILE 2 DOMAIN-CONTAINING PROTEIN"/>
    <property type="match status" value="1"/>
</dbReference>
<feature type="domain" description="G-protein coupled receptors family 2 profile 2" evidence="7">
    <location>
        <begin position="362"/>
        <end position="648"/>
    </location>
</feature>
<feature type="transmembrane region" description="Helical" evidence="6">
    <location>
        <begin position="426"/>
        <end position="448"/>
    </location>
</feature>
<feature type="transmembrane region" description="Helical" evidence="6">
    <location>
        <begin position="514"/>
        <end position="537"/>
    </location>
</feature>
<dbReference type="InterPro" id="IPR053231">
    <property type="entry name" value="GPCR_LN-TM7"/>
</dbReference>
<dbReference type="Gene3D" id="1.20.1070.10">
    <property type="entry name" value="Rhodopsin 7-helix transmembrane proteins"/>
    <property type="match status" value="1"/>
</dbReference>
<feature type="region of interest" description="Disordered" evidence="5">
    <location>
        <begin position="998"/>
        <end position="1030"/>
    </location>
</feature>
<comment type="caution">
    <text evidence="8">The sequence shown here is derived from an EMBL/GenBank/DDBJ whole genome shotgun (WGS) entry which is preliminary data.</text>
</comment>
<feature type="compositionally biased region" description="Polar residues" evidence="5">
    <location>
        <begin position="701"/>
        <end position="731"/>
    </location>
</feature>
<feature type="transmembrane region" description="Helical" evidence="6">
    <location>
        <begin position="364"/>
        <end position="386"/>
    </location>
</feature>
<evidence type="ECO:0000256" key="3">
    <source>
        <dbReference type="ARBA" id="ARBA00022989"/>
    </source>
</evidence>
<protein>
    <recommendedName>
        <fullName evidence="7">G-protein coupled receptors family 2 profile 2 domain-containing protein</fullName>
    </recommendedName>
</protein>
<dbReference type="SUPFAM" id="SSF81321">
    <property type="entry name" value="Family A G protein-coupled receptor-like"/>
    <property type="match status" value="1"/>
</dbReference>
<feature type="transmembrane region" description="Helical" evidence="6">
    <location>
        <begin position="597"/>
        <end position="619"/>
    </location>
</feature>
<dbReference type="AlphaFoldDB" id="A0AAW0WQR6"/>
<proteinExistence type="predicted"/>
<dbReference type="EMBL" id="JARKIK010000066">
    <property type="protein sequence ID" value="KAK8729702.1"/>
    <property type="molecule type" value="Genomic_DNA"/>
</dbReference>
<evidence type="ECO:0000313" key="9">
    <source>
        <dbReference type="Proteomes" id="UP001445076"/>
    </source>
</evidence>
<keyword evidence="9" id="KW-1185">Reference proteome</keyword>
<dbReference type="PROSITE" id="PS50261">
    <property type="entry name" value="G_PROTEIN_RECEP_F2_4"/>
    <property type="match status" value="1"/>
</dbReference>
<dbReference type="InterPro" id="IPR000832">
    <property type="entry name" value="GPCR_2_secretin-like"/>
</dbReference>
<feature type="non-terminal residue" evidence="8">
    <location>
        <position position="1"/>
    </location>
</feature>
<feature type="region of interest" description="Disordered" evidence="5">
    <location>
        <begin position="674"/>
        <end position="735"/>
    </location>
</feature>
<dbReference type="GO" id="GO:0016020">
    <property type="term" value="C:membrane"/>
    <property type="evidence" value="ECO:0007669"/>
    <property type="project" value="UniProtKB-SubCell"/>
</dbReference>
<feature type="transmembrane region" description="Helical" evidence="6">
    <location>
        <begin position="469"/>
        <end position="490"/>
    </location>
</feature>